<dbReference type="EMBL" id="JAGFBR010000013">
    <property type="protein sequence ID" value="KAH0456710.1"/>
    <property type="molecule type" value="Genomic_DNA"/>
</dbReference>
<evidence type="ECO:0000313" key="1">
    <source>
        <dbReference type="EMBL" id="KAH0456710.1"/>
    </source>
</evidence>
<dbReference type="AlphaFoldDB" id="A0AAV7GM97"/>
<comment type="caution">
    <text evidence="1">The sequence shown here is derived from an EMBL/GenBank/DDBJ whole genome shotgun (WGS) entry which is preliminary data.</text>
</comment>
<proteinExistence type="predicted"/>
<gene>
    <name evidence="1" type="ORF">IEQ34_014617</name>
</gene>
<evidence type="ECO:0000313" key="2">
    <source>
        <dbReference type="Proteomes" id="UP000775213"/>
    </source>
</evidence>
<sequence length="56" mass="6258">MFPTSGLELLYLAESYLAGLYPEKMCCVAWKTCESPNILFVKKTLSCASDKFSLLC</sequence>
<accession>A0AAV7GM97</accession>
<keyword evidence="2" id="KW-1185">Reference proteome</keyword>
<dbReference type="Proteomes" id="UP000775213">
    <property type="component" value="Unassembled WGS sequence"/>
</dbReference>
<organism evidence="1 2">
    <name type="scientific">Dendrobium chrysotoxum</name>
    <name type="common">Orchid</name>
    <dbReference type="NCBI Taxonomy" id="161865"/>
    <lineage>
        <taxon>Eukaryota</taxon>
        <taxon>Viridiplantae</taxon>
        <taxon>Streptophyta</taxon>
        <taxon>Embryophyta</taxon>
        <taxon>Tracheophyta</taxon>
        <taxon>Spermatophyta</taxon>
        <taxon>Magnoliopsida</taxon>
        <taxon>Liliopsida</taxon>
        <taxon>Asparagales</taxon>
        <taxon>Orchidaceae</taxon>
        <taxon>Epidendroideae</taxon>
        <taxon>Malaxideae</taxon>
        <taxon>Dendrobiinae</taxon>
        <taxon>Dendrobium</taxon>
    </lineage>
</organism>
<name>A0AAV7GM97_DENCH</name>
<protein>
    <submittedName>
        <fullName evidence="1">Uncharacterized protein</fullName>
    </submittedName>
</protein>
<reference evidence="1 2" key="1">
    <citation type="journal article" date="2021" name="Hortic Res">
        <title>Chromosome-scale assembly of the Dendrobium chrysotoxum genome enhances the understanding of orchid evolution.</title>
        <authorList>
            <person name="Zhang Y."/>
            <person name="Zhang G.Q."/>
            <person name="Zhang D."/>
            <person name="Liu X.D."/>
            <person name="Xu X.Y."/>
            <person name="Sun W.H."/>
            <person name="Yu X."/>
            <person name="Zhu X."/>
            <person name="Wang Z.W."/>
            <person name="Zhao X."/>
            <person name="Zhong W.Y."/>
            <person name="Chen H."/>
            <person name="Yin W.L."/>
            <person name="Huang T."/>
            <person name="Niu S.C."/>
            <person name="Liu Z.J."/>
        </authorList>
    </citation>
    <scope>NUCLEOTIDE SEQUENCE [LARGE SCALE GENOMIC DNA]</scope>
    <source>
        <strain evidence="1">Lindl</strain>
    </source>
</reference>